<dbReference type="AlphaFoldDB" id="A0A8H3FVJ9"/>
<dbReference type="GO" id="GO:0032956">
    <property type="term" value="P:regulation of actin cytoskeleton organization"/>
    <property type="evidence" value="ECO:0007669"/>
    <property type="project" value="TreeGrafter"/>
</dbReference>
<feature type="compositionally biased region" description="Polar residues" evidence="3">
    <location>
        <begin position="178"/>
        <end position="196"/>
    </location>
</feature>
<feature type="region of interest" description="Disordered" evidence="3">
    <location>
        <begin position="450"/>
        <end position="496"/>
    </location>
</feature>
<keyword evidence="5" id="KW-1185">Reference proteome</keyword>
<feature type="compositionally biased region" description="Polar residues" evidence="3">
    <location>
        <begin position="372"/>
        <end position="382"/>
    </location>
</feature>
<dbReference type="Gene3D" id="2.130.10.10">
    <property type="entry name" value="YVTN repeat-like/Quinoprotein amine dehydrogenase"/>
    <property type="match status" value="1"/>
</dbReference>
<feature type="compositionally biased region" description="Low complexity" evidence="3">
    <location>
        <begin position="145"/>
        <end position="156"/>
    </location>
</feature>
<gene>
    <name evidence="4" type="ORF">GOMPHAMPRED_005922</name>
</gene>
<evidence type="ECO:0000313" key="4">
    <source>
        <dbReference type="EMBL" id="CAF9931486.1"/>
    </source>
</evidence>
<evidence type="ECO:0008006" key="6">
    <source>
        <dbReference type="Google" id="ProtNLM"/>
    </source>
</evidence>
<feature type="compositionally biased region" description="Polar residues" evidence="3">
    <location>
        <begin position="110"/>
        <end position="124"/>
    </location>
</feature>
<organism evidence="4 5">
    <name type="scientific">Gomphillus americanus</name>
    <dbReference type="NCBI Taxonomy" id="1940652"/>
    <lineage>
        <taxon>Eukaryota</taxon>
        <taxon>Fungi</taxon>
        <taxon>Dikarya</taxon>
        <taxon>Ascomycota</taxon>
        <taxon>Pezizomycotina</taxon>
        <taxon>Lecanoromycetes</taxon>
        <taxon>OSLEUM clade</taxon>
        <taxon>Ostropomycetidae</taxon>
        <taxon>Ostropales</taxon>
        <taxon>Graphidaceae</taxon>
        <taxon>Gomphilloideae</taxon>
        <taxon>Gomphillus</taxon>
    </lineage>
</organism>
<dbReference type="SMART" id="SM00320">
    <property type="entry name" value="WD40"/>
    <property type="match status" value="4"/>
</dbReference>
<feature type="region of interest" description="Disordered" evidence="3">
    <location>
        <begin position="1006"/>
        <end position="1050"/>
    </location>
</feature>
<dbReference type="GO" id="GO:0031932">
    <property type="term" value="C:TORC2 complex"/>
    <property type="evidence" value="ECO:0007669"/>
    <property type="project" value="InterPro"/>
</dbReference>
<evidence type="ECO:0000313" key="5">
    <source>
        <dbReference type="Proteomes" id="UP000664169"/>
    </source>
</evidence>
<feature type="repeat" description="WD" evidence="2">
    <location>
        <begin position="662"/>
        <end position="688"/>
    </location>
</feature>
<proteinExistence type="inferred from homology"/>
<dbReference type="PANTHER" id="PTHR19842">
    <property type="entry name" value="G BETA-LIKE PROTEIN GBL"/>
    <property type="match status" value="1"/>
</dbReference>
<evidence type="ECO:0000256" key="1">
    <source>
        <dbReference type="ARBA" id="ARBA00009890"/>
    </source>
</evidence>
<dbReference type="Pfam" id="PF00400">
    <property type="entry name" value="WD40"/>
    <property type="match status" value="2"/>
</dbReference>
<sequence length="1050" mass="116265">MASLGMTDVIDLTKDDSEEEVSKQSNPLVKKKKRKQSLSIHSSPTIGTTGTRKLFIGSVPFYAPAPGVYHEHSSPFRSSASADDRSRTEVTKVGVESISEKKAKEKHSVTDGSFVSTTDGTTNGPKKPKYSQVKDVLQFPNHGDTPTISSLSPSLTPKDRMKVPRQPRRVSTEEKAQSDPNAYKRQNQMHSTQTPRAQDMIDHERSSPTLPYNPRIIPNSHRKTKTNKSKKAMIQKADANFQKTIETAASSVVQPSKHLLADTWLAGHVNDHKVNDGAARATAKAVSFHPTNAKKRQLQDTDVLLYLDRVGIEWVYKENASVPIIVLTRHLAAVRDGLLGDVPNEDFSLKVSSQGELLVARKLKEKLAPSGPSLSNRASLPPTQARDKALASSSKPVSKASDPSELAIQHVPTLTSHVDKLAATMNAKSGTGKLSKRKVGLSNIQLQGQLLSKRQSTDSETNENDGYLTTGSMSEGLRRSSKRAQRSSSSNLQQHGSHVLGQVLHQTHSISIDADQCSLNCFGKEKTRISTYPLHSRGSLLRNRDISGPGWLSIQQSLMRVRDSCLNTTIQPWKNWIGASKDIIRTAWAPDGLSFVIGSSTDLDERNVQFNRPNNLLWCNMTTNTIVELDDHKIQRSVPGILVNLDMTESNRVLDPHVFTTISDICYGQDSTRFWTASYDKTVKVWDVIDESPRCARTVVHQDPVDILARCCAYSTEVVASAQKSTSAGVKIYQYETSLTTSIPDPDQAEKHSLVPTALAWGNPTGSTKSLLAAGYGEKENEAVRHLRGNIVIWNAEAEAKLIDLTSRYHYVYDLAWHTYQPWLAAAIPVKERTHAGLPGTQSNIRIWEPYRNDRYIYDLDCLGLDINRVIFNPMDSVYVSAACTDGIVYHYDLRQPQEILAKFEHSPPISQLYTDRPREIQDFGVQFMSWNAAGTLLYSGSSDGKIKQWNPYLNNENAFIEDIATLDASISSGCFSPDFTNLLIGTNKGSAHVFSSAPVTPWIDDTEDRLRDRQDTEDGEEEKGKRIERSGQNGAASFKYQAARSSVTG</sequence>
<feature type="compositionally biased region" description="Basic residues" evidence="3">
    <location>
        <begin position="220"/>
        <end position="229"/>
    </location>
</feature>
<dbReference type="GO" id="GO:0031931">
    <property type="term" value="C:TORC1 complex"/>
    <property type="evidence" value="ECO:0007669"/>
    <property type="project" value="InterPro"/>
</dbReference>
<feature type="repeat" description="WD" evidence="2">
    <location>
        <begin position="926"/>
        <end position="951"/>
    </location>
</feature>
<dbReference type="InterPro" id="IPR036322">
    <property type="entry name" value="WD40_repeat_dom_sf"/>
</dbReference>
<name>A0A8H3FVJ9_9LECA</name>
<feature type="region of interest" description="Disordered" evidence="3">
    <location>
        <begin position="66"/>
        <end position="229"/>
    </location>
</feature>
<comment type="similarity">
    <text evidence="1">Belongs to the WD repeat LST8 family.</text>
</comment>
<dbReference type="EMBL" id="CAJPDQ010000039">
    <property type="protein sequence ID" value="CAF9931486.1"/>
    <property type="molecule type" value="Genomic_DNA"/>
</dbReference>
<feature type="compositionally biased region" description="Basic and acidic residues" evidence="3">
    <location>
        <begin position="98"/>
        <end position="109"/>
    </location>
</feature>
<reference evidence="4" key="1">
    <citation type="submission" date="2021-03" db="EMBL/GenBank/DDBJ databases">
        <authorList>
            <person name="Tagirdzhanova G."/>
        </authorList>
    </citation>
    <scope>NUCLEOTIDE SEQUENCE</scope>
</reference>
<dbReference type="InterPro" id="IPR037588">
    <property type="entry name" value="MLST8"/>
</dbReference>
<dbReference type="PROSITE" id="PS50082">
    <property type="entry name" value="WD_REPEATS_2"/>
    <property type="match status" value="2"/>
</dbReference>
<evidence type="ECO:0000256" key="3">
    <source>
        <dbReference type="SAM" id="MobiDB-lite"/>
    </source>
</evidence>
<accession>A0A8H3FVJ9</accession>
<comment type="caution">
    <text evidence="4">The sequence shown here is derived from an EMBL/GenBank/DDBJ whole genome shotgun (WGS) entry which is preliminary data.</text>
</comment>
<feature type="region of interest" description="Disordered" evidence="3">
    <location>
        <begin position="368"/>
        <end position="405"/>
    </location>
</feature>
<dbReference type="SUPFAM" id="SSF50978">
    <property type="entry name" value="WD40 repeat-like"/>
    <property type="match status" value="1"/>
</dbReference>
<feature type="compositionally biased region" description="Polar residues" evidence="3">
    <location>
        <begin position="37"/>
        <end position="51"/>
    </location>
</feature>
<dbReference type="InterPro" id="IPR001680">
    <property type="entry name" value="WD40_rpt"/>
</dbReference>
<dbReference type="GO" id="GO:0031929">
    <property type="term" value="P:TOR signaling"/>
    <property type="evidence" value="ECO:0007669"/>
    <property type="project" value="InterPro"/>
</dbReference>
<evidence type="ECO:0000256" key="2">
    <source>
        <dbReference type="PROSITE-ProRule" id="PRU00221"/>
    </source>
</evidence>
<dbReference type="OrthoDB" id="10248252at2759"/>
<dbReference type="Proteomes" id="UP000664169">
    <property type="component" value="Unassembled WGS sequence"/>
</dbReference>
<keyword evidence="2" id="KW-0853">WD repeat</keyword>
<dbReference type="PANTHER" id="PTHR19842:SF2">
    <property type="entry name" value="WD REPEAT PROTEIN (AFU_ORTHOLOGUE AFUA_5G04300)"/>
    <property type="match status" value="1"/>
</dbReference>
<dbReference type="InterPro" id="IPR015943">
    <property type="entry name" value="WD40/YVTN_repeat-like_dom_sf"/>
</dbReference>
<feature type="compositionally biased region" description="Basic and acidic residues" evidence="3">
    <location>
        <begin position="1009"/>
        <end position="1030"/>
    </location>
</feature>
<feature type="region of interest" description="Disordered" evidence="3">
    <location>
        <begin position="1"/>
        <end position="51"/>
    </location>
</feature>
<protein>
    <recommendedName>
        <fullName evidence="6">WD repeat-containing protein</fullName>
    </recommendedName>
</protein>